<feature type="transmembrane region" description="Helical" evidence="1">
    <location>
        <begin position="90"/>
        <end position="111"/>
    </location>
</feature>
<dbReference type="InterPro" id="IPR009339">
    <property type="entry name" value="DUF998"/>
</dbReference>
<feature type="transmembrane region" description="Helical" evidence="1">
    <location>
        <begin position="56"/>
        <end position="78"/>
    </location>
</feature>
<feature type="transmembrane region" description="Helical" evidence="1">
    <location>
        <begin position="190"/>
        <end position="208"/>
    </location>
</feature>
<evidence type="ECO:0000313" key="3">
    <source>
        <dbReference type="Proteomes" id="UP001500542"/>
    </source>
</evidence>
<comment type="caution">
    <text evidence="2">The sequence shown here is derived from an EMBL/GenBank/DDBJ whole genome shotgun (WGS) entry which is preliminary data.</text>
</comment>
<reference evidence="2 3" key="1">
    <citation type="journal article" date="2019" name="Int. J. Syst. Evol. Microbiol.">
        <title>The Global Catalogue of Microorganisms (GCM) 10K type strain sequencing project: providing services to taxonomists for standard genome sequencing and annotation.</title>
        <authorList>
            <consortium name="The Broad Institute Genomics Platform"/>
            <consortium name="The Broad Institute Genome Sequencing Center for Infectious Disease"/>
            <person name="Wu L."/>
            <person name="Ma J."/>
        </authorList>
    </citation>
    <scope>NUCLEOTIDE SEQUENCE [LARGE SCALE GENOMIC DNA]</scope>
    <source>
        <strain evidence="2 3">JCM 10977</strain>
    </source>
</reference>
<keyword evidence="1" id="KW-1133">Transmembrane helix</keyword>
<keyword evidence="1" id="KW-0812">Transmembrane</keyword>
<dbReference type="EMBL" id="BAAAHK010000018">
    <property type="protein sequence ID" value="GAA0957314.1"/>
    <property type="molecule type" value="Genomic_DNA"/>
</dbReference>
<accession>A0ABN1RHW1</accession>
<feature type="transmembrane region" description="Helical" evidence="1">
    <location>
        <begin position="131"/>
        <end position="152"/>
    </location>
</feature>
<dbReference type="Proteomes" id="UP001500542">
    <property type="component" value="Unassembled WGS sequence"/>
</dbReference>
<feature type="transmembrane region" description="Helical" evidence="1">
    <location>
        <begin position="14"/>
        <end position="36"/>
    </location>
</feature>
<evidence type="ECO:0000313" key="2">
    <source>
        <dbReference type="EMBL" id="GAA0957314.1"/>
    </source>
</evidence>
<protein>
    <submittedName>
        <fullName evidence="2">DUF998 domain-containing protein</fullName>
    </submittedName>
</protein>
<feature type="transmembrane region" description="Helical" evidence="1">
    <location>
        <begin position="159"/>
        <end position="178"/>
    </location>
</feature>
<sequence length="211" mass="22435">MTTTARLPMVRNRLLDCGLLAGPLFVLTFLLEGFFKGDGYSQLRHPVSSLALGNNGWIQTANFLVAGVLTVLFAIGLWRQARVAPAPRAHLGAVLVGIWGVGLLGAGVFTTDPVSGFPLGTPATVEYTTSGALHDAFSLPAFLALAVVMVVLARGWRLYSLLSAAAFAITFMLASAGFSQTGSLVDVGGFFQRLAVIIGWTWLAALAWRRR</sequence>
<organism evidence="2 3">
    <name type="scientific">Kribbella koreensis</name>
    <dbReference type="NCBI Taxonomy" id="57909"/>
    <lineage>
        <taxon>Bacteria</taxon>
        <taxon>Bacillati</taxon>
        <taxon>Actinomycetota</taxon>
        <taxon>Actinomycetes</taxon>
        <taxon>Propionibacteriales</taxon>
        <taxon>Kribbellaceae</taxon>
        <taxon>Kribbella</taxon>
    </lineage>
</organism>
<evidence type="ECO:0000256" key="1">
    <source>
        <dbReference type="SAM" id="Phobius"/>
    </source>
</evidence>
<keyword evidence="3" id="KW-1185">Reference proteome</keyword>
<name>A0ABN1RHW1_9ACTN</name>
<dbReference type="RefSeq" id="WP_343979900.1">
    <property type="nucleotide sequence ID" value="NZ_BAAAHK010000018.1"/>
</dbReference>
<dbReference type="Pfam" id="PF06197">
    <property type="entry name" value="DUF998"/>
    <property type="match status" value="1"/>
</dbReference>
<proteinExistence type="predicted"/>
<keyword evidence="1" id="KW-0472">Membrane</keyword>
<gene>
    <name evidence="2" type="ORF">GCM10009554_67920</name>
</gene>